<gene>
    <name evidence="4" type="ORF">SAMN05216575_101708</name>
    <name evidence="3" type="ORF">SIM71_06745</name>
</gene>
<dbReference type="NCBIfam" id="NF004815">
    <property type="entry name" value="PRK06169.1"/>
    <property type="match status" value="1"/>
</dbReference>
<dbReference type="InterPro" id="IPR023631">
    <property type="entry name" value="Amidase_dom"/>
</dbReference>
<dbReference type="OrthoDB" id="8872210at2"/>
<dbReference type="Proteomes" id="UP000182413">
    <property type="component" value="Unassembled WGS sequence"/>
</dbReference>
<dbReference type="InterPro" id="IPR036928">
    <property type="entry name" value="AS_sf"/>
</dbReference>
<dbReference type="GO" id="GO:0016740">
    <property type="term" value="F:transferase activity"/>
    <property type="evidence" value="ECO:0007669"/>
    <property type="project" value="UniProtKB-KW"/>
</dbReference>
<comment type="similarity">
    <text evidence="1">Belongs to the amidase family.</text>
</comment>
<name>A0A1G6VCP7_9GAMM</name>
<dbReference type="PANTHER" id="PTHR11895">
    <property type="entry name" value="TRANSAMIDASE"/>
    <property type="match status" value="1"/>
</dbReference>
<reference evidence="3 6" key="2">
    <citation type="submission" date="2023-11" db="EMBL/GenBank/DDBJ databases">
        <title>MicrobeMod: A computational toolkit for identifying prokaryotic methylation and restriction-modification with nanopore sequencing.</title>
        <authorList>
            <person name="Crits-Christoph A."/>
            <person name="Kang S.C."/>
            <person name="Lee H."/>
            <person name="Ostrov N."/>
        </authorList>
    </citation>
    <scope>NUCLEOTIDE SEQUENCE [LARGE SCALE GENOMIC DNA]</scope>
    <source>
        <strain evidence="3 6">ATCC BAA-571</strain>
    </source>
</reference>
<dbReference type="SUPFAM" id="SSF75304">
    <property type="entry name" value="Amidase signature (AS) enzymes"/>
    <property type="match status" value="1"/>
</dbReference>
<organism evidence="4 5">
    <name type="scientific">Ectopseudomonas alcaliphila</name>
    <dbReference type="NCBI Taxonomy" id="101564"/>
    <lineage>
        <taxon>Bacteria</taxon>
        <taxon>Pseudomonadati</taxon>
        <taxon>Pseudomonadota</taxon>
        <taxon>Gammaproteobacteria</taxon>
        <taxon>Pseudomonadales</taxon>
        <taxon>Pseudomonadaceae</taxon>
        <taxon>Ectopseudomonas</taxon>
    </lineage>
</organism>
<dbReference type="InterPro" id="IPR000120">
    <property type="entry name" value="Amidase"/>
</dbReference>
<dbReference type="Pfam" id="PF01425">
    <property type="entry name" value="Amidase"/>
    <property type="match status" value="1"/>
</dbReference>
<evidence type="ECO:0000256" key="1">
    <source>
        <dbReference type="ARBA" id="ARBA00009199"/>
    </source>
</evidence>
<accession>A0A1G6VCP7</accession>
<evidence type="ECO:0000259" key="2">
    <source>
        <dbReference type="Pfam" id="PF01425"/>
    </source>
</evidence>
<evidence type="ECO:0000313" key="6">
    <source>
        <dbReference type="Proteomes" id="UP001278050"/>
    </source>
</evidence>
<keyword evidence="3" id="KW-0378">Hydrolase</keyword>
<evidence type="ECO:0000313" key="3">
    <source>
        <dbReference type="EMBL" id="MDX5991748.1"/>
    </source>
</evidence>
<protein>
    <submittedName>
        <fullName evidence="3">Amidase</fullName>
        <ecNumber evidence="3">3.5.1.4</ecNumber>
    </submittedName>
    <submittedName>
        <fullName evidence="4">Aspartyl-tRNA(Asn)/glutamyl-tRNA(Gln) amidotransferase subunit A</fullName>
    </submittedName>
</protein>
<dbReference type="GO" id="GO:0004040">
    <property type="term" value="F:amidase activity"/>
    <property type="evidence" value="ECO:0007669"/>
    <property type="project" value="UniProtKB-EC"/>
</dbReference>
<dbReference type="PANTHER" id="PTHR11895:SF7">
    <property type="entry name" value="GLUTAMYL-TRNA(GLN) AMIDOTRANSFERASE SUBUNIT A, MITOCHONDRIAL"/>
    <property type="match status" value="1"/>
</dbReference>
<dbReference type="RefSeq" id="WP_074675479.1">
    <property type="nucleotide sequence ID" value="NZ_CBCSET010000001.1"/>
</dbReference>
<evidence type="ECO:0000313" key="5">
    <source>
        <dbReference type="Proteomes" id="UP000182413"/>
    </source>
</evidence>
<feature type="domain" description="Amidase" evidence="2">
    <location>
        <begin position="33"/>
        <end position="453"/>
    </location>
</feature>
<dbReference type="EMBL" id="JAWXXP010000001">
    <property type="protein sequence ID" value="MDX5991748.1"/>
    <property type="molecule type" value="Genomic_DNA"/>
</dbReference>
<sequence>MNPQTDAVSELAALGAVEALALFRRKALSPVALLEDCLARIERYNPQVNAFCHVDAEGAMQAARASEARWLAGQPCGPLDGIPTSIKDLTLTRGMPSRLGSATSSATGPWDTDAPVVAHLRKAGAVLIGKTISPEFGWKGVTDNPLHGITRNPWNLALTPGGSSGGAGAAAALNLGLLHQGSDAGGSIRIPCSFTGTFGIKPTFGWVPQWPSSAMSTLSHLGPMTRSADDSALMLSVMAQPDPRDGYLGNPRGGDWLVPAPSSLKGWRVAVSLDFGYVEVAPDIRACVEQAVLLLRELGAQVERVDPGFNNPQETFTTLWYAGASQTLGRLDAQQRAQLDPGFRRIAEQGCEISLQRYLQARRERAELTAQMAQLHERYDLLVTPMMPIAPFQAGVEVPVGGRFSEWTQWTPFSYPFNLTQQPAASLPCGLDNGGLPVGLQLVAGRFQDHKVLQAARLLEVRLPRLRLNSPRG</sequence>
<keyword evidence="4" id="KW-0808">Transferase</keyword>
<evidence type="ECO:0000313" key="4">
    <source>
        <dbReference type="EMBL" id="SDD50615.1"/>
    </source>
</evidence>
<dbReference type="AlphaFoldDB" id="A0A1G6VCP7"/>
<dbReference type="EC" id="3.5.1.4" evidence="3"/>
<dbReference type="EMBL" id="FNAE01000001">
    <property type="protein sequence ID" value="SDD50615.1"/>
    <property type="molecule type" value="Genomic_DNA"/>
</dbReference>
<reference evidence="4 5" key="1">
    <citation type="submission" date="2016-10" db="EMBL/GenBank/DDBJ databases">
        <authorList>
            <person name="de Groot N.N."/>
        </authorList>
    </citation>
    <scope>NUCLEOTIDE SEQUENCE [LARGE SCALE GENOMIC DNA]</scope>
    <source>
        <strain evidence="4 5">JCM 10630</strain>
    </source>
</reference>
<proteinExistence type="inferred from homology"/>
<dbReference type="Proteomes" id="UP001278050">
    <property type="component" value="Unassembled WGS sequence"/>
</dbReference>
<keyword evidence="6" id="KW-1185">Reference proteome</keyword>
<dbReference type="Gene3D" id="3.90.1300.10">
    <property type="entry name" value="Amidase signature (AS) domain"/>
    <property type="match status" value="1"/>
</dbReference>